<sequence length="49" mass="5402">MELVIGNKITTYDCHGEKVTGIIEQIYVNTIIVGTSTAKYVCLKKQLTA</sequence>
<dbReference type="Proteomes" id="UP001254770">
    <property type="component" value="Unassembled WGS sequence"/>
</dbReference>
<evidence type="ECO:0008006" key="4">
    <source>
        <dbReference type="Google" id="ProtNLM"/>
    </source>
</evidence>
<evidence type="ECO:0000313" key="1">
    <source>
        <dbReference type="EMBL" id="MDT2538462.1"/>
    </source>
</evidence>
<dbReference type="RefSeq" id="WP_010743730.1">
    <property type="nucleotide sequence ID" value="NZ_BAAAXM010000014.1"/>
</dbReference>
<dbReference type="EMBL" id="JARPXL010000011">
    <property type="protein sequence ID" value="MDT2545087.1"/>
    <property type="molecule type" value="Genomic_DNA"/>
</dbReference>
<accession>A0AAW8TDU2</accession>
<evidence type="ECO:0000313" key="3">
    <source>
        <dbReference type="Proteomes" id="UP001254770"/>
    </source>
</evidence>
<proteinExistence type="predicted"/>
<protein>
    <recommendedName>
        <fullName evidence="4">DUF2187 domain-containing protein</fullName>
    </recommendedName>
</protein>
<gene>
    <name evidence="2" type="ORF">P7D69_12120</name>
    <name evidence="1" type="ORF">P7D78_10010</name>
</gene>
<organism evidence="2 3">
    <name type="scientific">Enterococcus raffinosus</name>
    <dbReference type="NCBI Taxonomy" id="71452"/>
    <lineage>
        <taxon>Bacteria</taxon>
        <taxon>Bacillati</taxon>
        <taxon>Bacillota</taxon>
        <taxon>Bacilli</taxon>
        <taxon>Lactobacillales</taxon>
        <taxon>Enterococcaceae</taxon>
        <taxon>Enterococcus</taxon>
    </lineage>
</organism>
<dbReference type="Proteomes" id="UP001249240">
    <property type="component" value="Unassembled WGS sequence"/>
</dbReference>
<reference evidence="2" key="1">
    <citation type="submission" date="2023-03" db="EMBL/GenBank/DDBJ databases">
        <authorList>
            <person name="Shen W."/>
            <person name="Cai J."/>
        </authorList>
    </citation>
    <scope>NUCLEOTIDE SEQUENCE</scope>
    <source>
        <strain evidence="1">B646-2</strain>
        <strain evidence="2">Y15</strain>
    </source>
</reference>
<comment type="caution">
    <text evidence="2">The sequence shown here is derived from an EMBL/GenBank/DDBJ whole genome shotgun (WGS) entry which is preliminary data.</text>
</comment>
<evidence type="ECO:0000313" key="2">
    <source>
        <dbReference type="EMBL" id="MDT2545087.1"/>
    </source>
</evidence>
<dbReference type="EMBL" id="JARPXM010000008">
    <property type="protein sequence ID" value="MDT2538462.1"/>
    <property type="molecule type" value="Genomic_DNA"/>
</dbReference>
<dbReference type="AlphaFoldDB" id="A0AAW8TDU2"/>
<name>A0AAW8TDU2_9ENTE</name>